<reference evidence="1 2" key="1">
    <citation type="submission" date="2017-02" db="EMBL/GenBank/DDBJ databases">
        <title>Whole genome sequencing of Metallibacterium scheffleri DSM 24874 (T).</title>
        <authorList>
            <person name="Kumar S."/>
            <person name="Patil P."/>
            <person name="Patil P.B."/>
        </authorList>
    </citation>
    <scope>NUCLEOTIDE SEQUENCE [LARGE SCALE GENOMIC DNA]</scope>
    <source>
        <strain evidence="1 2">DSM 24874</strain>
    </source>
</reference>
<dbReference type="EMBL" id="MWQO01000015">
    <property type="protein sequence ID" value="THD11218.1"/>
    <property type="molecule type" value="Genomic_DNA"/>
</dbReference>
<dbReference type="AlphaFoldDB" id="A0A4S3KRX4"/>
<keyword evidence="2" id="KW-1185">Reference proteome</keyword>
<dbReference type="OrthoDB" id="5966395at2"/>
<evidence type="ECO:0000313" key="1">
    <source>
        <dbReference type="EMBL" id="THD11218.1"/>
    </source>
</evidence>
<sequence>MGRALRLSRQLRQIESAIGTLSAPLRDSLAMLTVKELANAARAESPHLYGSPPDRIYQTWGEGAEVGLERALSDNAQVRMRGIALWIAVVYHETENADHATLTSLHKQVLRLLRVIKESAGAKPEVYAQWGTDGRGEAA</sequence>
<evidence type="ECO:0000313" key="2">
    <source>
        <dbReference type="Proteomes" id="UP000307749"/>
    </source>
</evidence>
<protein>
    <submittedName>
        <fullName evidence="1">Uncharacterized protein</fullName>
    </submittedName>
</protein>
<proteinExistence type="predicted"/>
<dbReference type="Proteomes" id="UP000307749">
    <property type="component" value="Unassembled WGS sequence"/>
</dbReference>
<dbReference type="RefSeq" id="WP_081127932.1">
    <property type="nucleotide sequence ID" value="NZ_DAHXOC010000011.1"/>
</dbReference>
<name>A0A4S3KRX4_9GAMM</name>
<dbReference type="STRING" id="993689.GCA_002077135_02342"/>
<comment type="caution">
    <text evidence="1">The sequence shown here is derived from an EMBL/GenBank/DDBJ whole genome shotgun (WGS) entry which is preliminary data.</text>
</comment>
<accession>A0A4S3KRX4</accession>
<organism evidence="1 2">
    <name type="scientific">Metallibacterium scheffleri</name>
    <dbReference type="NCBI Taxonomy" id="993689"/>
    <lineage>
        <taxon>Bacteria</taxon>
        <taxon>Pseudomonadati</taxon>
        <taxon>Pseudomonadota</taxon>
        <taxon>Gammaproteobacteria</taxon>
        <taxon>Lysobacterales</taxon>
        <taxon>Rhodanobacteraceae</taxon>
        <taxon>Metallibacterium</taxon>
    </lineage>
</organism>
<gene>
    <name evidence="1" type="ORF">B1806_04825</name>
</gene>